<dbReference type="GO" id="GO:0042823">
    <property type="term" value="P:pyridoxal phosphate biosynthetic process"/>
    <property type="evidence" value="ECO:0007669"/>
    <property type="project" value="InterPro"/>
</dbReference>
<reference evidence="9 10" key="1">
    <citation type="submission" date="2017-09" db="EMBL/GenBank/DDBJ databases">
        <title>Genome sequencing of Besnoitia besnoiti strain Bb-Ger1.</title>
        <authorList>
            <person name="Schares G."/>
            <person name="Venepally P."/>
            <person name="Lorenzi H.A."/>
        </authorList>
    </citation>
    <scope>NUCLEOTIDE SEQUENCE [LARGE SCALE GENOMIC DNA]</scope>
    <source>
        <strain evidence="9 10">Bb-Ger1</strain>
    </source>
</reference>
<comment type="similarity">
    <text evidence="1">Belongs to the glutaminase PdxT/SNO family.</text>
</comment>
<keyword evidence="10" id="KW-1185">Reference proteome</keyword>
<keyword evidence="3" id="KW-0378">Hydrolase</keyword>
<dbReference type="PROSITE" id="PS51273">
    <property type="entry name" value="GATASE_TYPE_1"/>
    <property type="match status" value="1"/>
</dbReference>
<dbReference type="VEuPathDB" id="ToxoDB:BESB_031010"/>
<dbReference type="GO" id="GO:0005829">
    <property type="term" value="C:cytosol"/>
    <property type="evidence" value="ECO:0007669"/>
    <property type="project" value="TreeGrafter"/>
</dbReference>
<evidence type="ECO:0000313" key="10">
    <source>
        <dbReference type="Proteomes" id="UP000224006"/>
    </source>
</evidence>
<dbReference type="Gene3D" id="3.40.50.880">
    <property type="match status" value="1"/>
</dbReference>
<dbReference type="GO" id="GO:0008614">
    <property type="term" value="P:pyridoxine metabolic process"/>
    <property type="evidence" value="ECO:0007669"/>
    <property type="project" value="TreeGrafter"/>
</dbReference>
<dbReference type="NCBIfam" id="TIGR03800">
    <property type="entry name" value="PLP_synth_Pdx2"/>
    <property type="match status" value="1"/>
</dbReference>
<evidence type="ECO:0000256" key="7">
    <source>
        <dbReference type="PIRSR" id="PIRSR005639-1"/>
    </source>
</evidence>
<dbReference type="GO" id="GO:0016740">
    <property type="term" value="F:transferase activity"/>
    <property type="evidence" value="ECO:0007669"/>
    <property type="project" value="UniProtKB-KW"/>
</dbReference>
<comment type="catalytic activity">
    <reaction evidence="6">
        <text>L-glutamine + H2O = L-glutamate + NH4(+)</text>
        <dbReference type="Rhea" id="RHEA:15889"/>
        <dbReference type="ChEBI" id="CHEBI:15377"/>
        <dbReference type="ChEBI" id="CHEBI:28938"/>
        <dbReference type="ChEBI" id="CHEBI:29985"/>
        <dbReference type="ChEBI" id="CHEBI:58359"/>
        <dbReference type="EC" id="3.5.1.2"/>
    </reaction>
</comment>
<proteinExistence type="inferred from homology"/>
<feature type="binding site" evidence="8">
    <location>
        <begin position="162"/>
        <end position="163"/>
    </location>
    <ligand>
        <name>L-glutamine</name>
        <dbReference type="ChEBI" id="CHEBI:58359"/>
    </ligand>
</feature>
<dbReference type="PROSITE" id="PS51130">
    <property type="entry name" value="PDXT_SNO_2"/>
    <property type="match status" value="1"/>
</dbReference>
<dbReference type="Pfam" id="PF01174">
    <property type="entry name" value="SNO"/>
    <property type="match status" value="1"/>
</dbReference>
<dbReference type="PANTHER" id="PTHR31559:SF0">
    <property type="entry name" value="PYRIDOXAL 5'-PHOSPHATE SYNTHASE SUBUNIT SNO1-RELATED"/>
    <property type="match status" value="1"/>
</dbReference>
<evidence type="ECO:0000256" key="5">
    <source>
        <dbReference type="ARBA" id="ARBA00023239"/>
    </source>
</evidence>
<dbReference type="Proteomes" id="UP000224006">
    <property type="component" value="Chromosome XIII"/>
</dbReference>
<dbReference type="KEGG" id="bbes:BESB_031010"/>
<dbReference type="PROSITE" id="PS01236">
    <property type="entry name" value="PDXT_SNO_1"/>
    <property type="match status" value="1"/>
</dbReference>
<keyword evidence="9" id="KW-0808">Transferase</keyword>
<keyword evidence="4 9" id="KW-0315">Glutamine amidotransferase</keyword>
<dbReference type="InterPro" id="IPR029062">
    <property type="entry name" value="Class_I_gatase-like"/>
</dbReference>
<dbReference type="SUPFAM" id="SSF52317">
    <property type="entry name" value="Class I glutamine amidotransferase-like"/>
    <property type="match status" value="1"/>
</dbReference>
<evidence type="ECO:0000256" key="8">
    <source>
        <dbReference type="PIRSR" id="PIRSR005639-2"/>
    </source>
</evidence>
<dbReference type="STRING" id="94643.A0A2A9M6G5"/>
<comment type="caution">
    <text evidence="9">The sequence shown here is derived from an EMBL/GenBank/DDBJ whole genome shotgun (WGS) entry which is preliminary data.</text>
</comment>
<evidence type="ECO:0000313" key="9">
    <source>
        <dbReference type="EMBL" id="PFH31227.1"/>
    </source>
</evidence>
<organism evidence="9 10">
    <name type="scientific">Besnoitia besnoiti</name>
    <name type="common">Apicomplexan protozoan</name>
    <dbReference type="NCBI Taxonomy" id="94643"/>
    <lineage>
        <taxon>Eukaryota</taxon>
        <taxon>Sar</taxon>
        <taxon>Alveolata</taxon>
        <taxon>Apicomplexa</taxon>
        <taxon>Conoidasida</taxon>
        <taxon>Coccidia</taxon>
        <taxon>Eucoccidiorida</taxon>
        <taxon>Eimeriorina</taxon>
        <taxon>Sarcocystidae</taxon>
        <taxon>Besnoitia</taxon>
    </lineage>
</organism>
<dbReference type="InterPro" id="IPR002161">
    <property type="entry name" value="PdxT/SNO"/>
</dbReference>
<dbReference type="PIRSF" id="PIRSF005639">
    <property type="entry name" value="Glut_amidoT_SNO"/>
    <property type="match status" value="1"/>
</dbReference>
<dbReference type="GO" id="GO:1903600">
    <property type="term" value="C:glutaminase complex"/>
    <property type="evidence" value="ECO:0007669"/>
    <property type="project" value="TreeGrafter"/>
</dbReference>
<dbReference type="GeneID" id="40308153"/>
<dbReference type="InterPro" id="IPR021196">
    <property type="entry name" value="PdxT/SNO_CS"/>
</dbReference>
<protein>
    <recommendedName>
        <fullName evidence="2">glutaminase</fullName>
        <ecNumber evidence="2">3.5.1.2</ecNumber>
    </recommendedName>
</protein>
<sequence>METGQKATIGVLALQGAFQDHIKSFQRLGYGPSLRLAQANLDEVDALVIPGGESTAMRIIAGEEMMSALKAFVHEKRKPVWGTCAGCILLSDSVCRLEPEEASGATKLVEKQSNDGYGDFIGGVGVKTCRNFFGRQADSFEAPLRAEGRLQRVAPDMTAVCIRAPAILEVLSPETEVLAFVDLPDRDVTVTAAVAQGPLLLTIFHPELTADTRLHRFFVSEFVLPSLAAAEAAALQAIKRESLPNAAVAREAPQEPRAR</sequence>
<dbReference type="OrthoDB" id="2039at2759"/>
<keyword evidence="5" id="KW-0456">Lyase</keyword>
<evidence type="ECO:0000256" key="4">
    <source>
        <dbReference type="ARBA" id="ARBA00022962"/>
    </source>
</evidence>
<evidence type="ECO:0000256" key="1">
    <source>
        <dbReference type="ARBA" id="ARBA00008345"/>
    </source>
</evidence>
<dbReference type="GO" id="GO:0004359">
    <property type="term" value="F:glutaminase activity"/>
    <property type="evidence" value="ECO:0007669"/>
    <property type="project" value="UniProtKB-EC"/>
</dbReference>
<dbReference type="AlphaFoldDB" id="A0A2A9M6G5"/>
<dbReference type="RefSeq" id="XP_029215236.1">
    <property type="nucleotide sequence ID" value="XM_029361769.1"/>
</dbReference>
<accession>A0A2A9M6G5</accession>
<evidence type="ECO:0000256" key="6">
    <source>
        <dbReference type="ARBA" id="ARBA00049534"/>
    </source>
</evidence>
<dbReference type="PANTHER" id="PTHR31559">
    <property type="entry name" value="PYRIDOXAL 5'-PHOSPHATE SYNTHASE SUBUNIT SNO"/>
    <property type="match status" value="1"/>
</dbReference>
<dbReference type="GO" id="GO:0016829">
    <property type="term" value="F:lyase activity"/>
    <property type="evidence" value="ECO:0007669"/>
    <property type="project" value="UniProtKB-KW"/>
</dbReference>
<dbReference type="EC" id="3.5.1.2" evidence="2"/>
<feature type="binding site" evidence="8">
    <location>
        <position position="130"/>
    </location>
    <ligand>
        <name>L-glutamine</name>
        <dbReference type="ChEBI" id="CHEBI:58359"/>
    </ligand>
</feature>
<evidence type="ECO:0000256" key="2">
    <source>
        <dbReference type="ARBA" id="ARBA00012918"/>
    </source>
</evidence>
<gene>
    <name evidence="9" type="ORF">BESB_031010</name>
</gene>
<name>A0A2A9M6G5_BESBE</name>
<feature type="active site" description="Nucleophile" evidence="7">
    <location>
        <position position="84"/>
    </location>
</feature>
<dbReference type="EMBL" id="NWUJ01000016">
    <property type="protein sequence ID" value="PFH31227.1"/>
    <property type="molecule type" value="Genomic_DNA"/>
</dbReference>
<evidence type="ECO:0000256" key="3">
    <source>
        <dbReference type="ARBA" id="ARBA00022801"/>
    </source>
</evidence>
<feature type="binding site" evidence="8">
    <location>
        <begin position="52"/>
        <end position="54"/>
    </location>
    <ligand>
        <name>L-glutamine</name>
        <dbReference type="ChEBI" id="CHEBI:58359"/>
    </ligand>
</feature>
<feature type="active site" description="Charge relay system" evidence="7">
    <location>
        <position position="205"/>
    </location>
</feature>
<feature type="active site" description="Charge relay system" evidence="7">
    <location>
        <position position="207"/>
    </location>
</feature>